<dbReference type="eggNOG" id="COG1835">
    <property type="taxonomic scope" value="Bacteria"/>
</dbReference>
<gene>
    <name evidence="3" type="ordered locus">Acid_4434</name>
</gene>
<name>Q01Y70_SOLUE</name>
<feature type="transmembrane region" description="Helical" evidence="1">
    <location>
        <begin position="201"/>
        <end position="218"/>
    </location>
</feature>
<keyword evidence="1" id="KW-0472">Membrane</keyword>
<feature type="transmembrane region" description="Helical" evidence="1">
    <location>
        <begin position="107"/>
        <end position="126"/>
    </location>
</feature>
<dbReference type="PANTHER" id="PTHR23028:SF53">
    <property type="entry name" value="ACYL_TRANSF_3 DOMAIN-CONTAINING PROTEIN"/>
    <property type="match status" value="1"/>
</dbReference>
<feature type="domain" description="Acyltransferase 3" evidence="2">
    <location>
        <begin position="2"/>
        <end position="237"/>
    </location>
</feature>
<dbReference type="STRING" id="234267.Acid_4434"/>
<dbReference type="HOGENOM" id="CLU_005679_2_5_0"/>
<dbReference type="InterPro" id="IPR002656">
    <property type="entry name" value="Acyl_transf_3_dom"/>
</dbReference>
<reference evidence="3" key="1">
    <citation type="submission" date="2006-10" db="EMBL/GenBank/DDBJ databases">
        <title>Complete sequence of Solibacter usitatus Ellin6076.</title>
        <authorList>
            <consortium name="US DOE Joint Genome Institute"/>
            <person name="Copeland A."/>
            <person name="Lucas S."/>
            <person name="Lapidus A."/>
            <person name="Barry K."/>
            <person name="Detter J.C."/>
            <person name="Glavina del Rio T."/>
            <person name="Hammon N."/>
            <person name="Israni S."/>
            <person name="Dalin E."/>
            <person name="Tice H."/>
            <person name="Pitluck S."/>
            <person name="Thompson L.S."/>
            <person name="Brettin T."/>
            <person name="Bruce D."/>
            <person name="Han C."/>
            <person name="Tapia R."/>
            <person name="Gilna P."/>
            <person name="Schmutz J."/>
            <person name="Larimer F."/>
            <person name="Land M."/>
            <person name="Hauser L."/>
            <person name="Kyrpides N."/>
            <person name="Mikhailova N."/>
            <person name="Janssen P.H."/>
            <person name="Kuske C.R."/>
            <person name="Richardson P."/>
        </authorList>
    </citation>
    <scope>NUCLEOTIDE SEQUENCE</scope>
    <source>
        <strain evidence="3">Ellin6076</strain>
    </source>
</reference>
<dbReference type="GO" id="GO:0016747">
    <property type="term" value="F:acyltransferase activity, transferring groups other than amino-acyl groups"/>
    <property type="evidence" value="ECO:0007669"/>
    <property type="project" value="InterPro"/>
</dbReference>
<feature type="transmembrane region" description="Helical" evidence="1">
    <location>
        <begin position="224"/>
        <end position="241"/>
    </location>
</feature>
<feature type="transmembrane region" description="Helical" evidence="1">
    <location>
        <begin position="6"/>
        <end position="22"/>
    </location>
</feature>
<evidence type="ECO:0000256" key="1">
    <source>
        <dbReference type="SAM" id="Phobius"/>
    </source>
</evidence>
<keyword evidence="1" id="KW-1133">Transmembrane helix</keyword>
<accession>Q01Y70</accession>
<organism evidence="3">
    <name type="scientific">Solibacter usitatus (strain Ellin6076)</name>
    <dbReference type="NCBI Taxonomy" id="234267"/>
    <lineage>
        <taxon>Bacteria</taxon>
        <taxon>Pseudomonadati</taxon>
        <taxon>Acidobacteriota</taxon>
        <taxon>Terriglobia</taxon>
        <taxon>Bryobacterales</taxon>
        <taxon>Solibacteraceae</taxon>
        <taxon>Candidatus Solibacter</taxon>
    </lineage>
</organism>
<keyword evidence="3" id="KW-0808">Transferase</keyword>
<feature type="transmembrane region" description="Helical" evidence="1">
    <location>
        <begin position="168"/>
        <end position="189"/>
    </location>
</feature>
<evidence type="ECO:0000259" key="2">
    <source>
        <dbReference type="Pfam" id="PF01757"/>
    </source>
</evidence>
<dbReference type="EMBL" id="CP000473">
    <property type="protein sequence ID" value="ABJ85395.1"/>
    <property type="molecule type" value="Genomic_DNA"/>
</dbReference>
<sequence length="261" mass="29066" precursor="true">MARVYPVYLLSLIVVAPFILADPTPGKPGYLAAHLLLVQAWLGAIPINWNTPAWSLSCEMFFYAIFPCAALFIRRAHWRNIVIAAAFACWLTRMMWAAGISDNIKPLVHLADFLMGIIAACAYELLDRRSRPPRGWWLYVPSFAGAALAIAYAGALPEWIDLNTVLRLFNALLLIGLALGGGSLARFLSARPIVYLGKSSYAMYILHVPILWWCLRRSMEFPPLAYIAIVIAVSAAVYGLFEEPANRRLRRLVKDSATASR</sequence>
<feature type="transmembrane region" description="Helical" evidence="1">
    <location>
        <begin position="53"/>
        <end position="73"/>
    </location>
</feature>
<dbReference type="InParanoid" id="Q01Y70"/>
<proteinExistence type="predicted"/>
<dbReference type="AlphaFoldDB" id="Q01Y70"/>
<feature type="transmembrane region" description="Helical" evidence="1">
    <location>
        <begin position="80"/>
        <end position="101"/>
    </location>
</feature>
<dbReference type="KEGG" id="sus:Acid_4434"/>
<dbReference type="PANTHER" id="PTHR23028">
    <property type="entry name" value="ACETYLTRANSFERASE"/>
    <property type="match status" value="1"/>
</dbReference>
<keyword evidence="1" id="KW-0812">Transmembrane</keyword>
<dbReference type="GO" id="GO:0009103">
    <property type="term" value="P:lipopolysaccharide biosynthetic process"/>
    <property type="evidence" value="ECO:0007669"/>
    <property type="project" value="TreeGrafter"/>
</dbReference>
<dbReference type="Pfam" id="PF01757">
    <property type="entry name" value="Acyl_transf_3"/>
    <property type="match status" value="1"/>
</dbReference>
<dbReference type="GO" id="GO:0016020">
    <property type="term" value="C:membrane"/>
    <property type="evidence" value="ECO:0007669"/>
    <property type="project" value="TreeGrafter"/>
</dbReference>
<protein>
    <submittedName>
        <fullName evidence="3">Acyltransferase 3</fullName>
    </submittedName>
</protein>
<evidence type="ECO:0000313" key="3">
    <source>
        <dbReference type="EMBL" id="ABJ85395.1"/>
    </source>
</evidence>
<keyword evidence="3" id="KW-0012">Acyltransferase</keyword>
<feature type="transmembrane region" description="Helical" evidence="1">
    <location>
        <begin position="138"/>
        <end position="156"/>
    </location>
</feature>
<dbReference type="InterPro" id="IPR050879">
    <property type="entry name" value="Acyltransferase_3"/>
</dbReference>